<evidence type="ECO:0000256" key="1">
    <source>
        <dbReference type="SAM" id="MobiDB-lite"/>
    </source>
</evidence>
<feature type="region of interest" description="Disordered" evidence="1">
    <location>
        <begin position="1"/>
        <end position="24"/>
    </location>
</feature>
<evidence type="ECO:0000313" key="2">
    <source>
        <dbReference type="EMBL" id="CAF2074442.1"/>
    </source>
</evidence>
<organism evidence="2">
    <name type="scientific">Brassica napus</name>
    <name type="common">Rape</name>
    <dbReference type="NCBI Taxonomy" id="3708"/>
    <lineage>
        <taxon>Eukaryota</taxon>
        <taxon>Viridiplantae</taxon>
        <taxon>Streptophyta</taxon>
        <taxon>Embryophyta</taxon>
        <taxon>Tracheophyta</taxon>
        <taxon>Spermatophyta</taxon>
        <taxon>Magnoliopsida</taxon>
        <taxon>eudicotyledons</taxon>
        <taxon>Gunneridae</taxon>
        <taxon>Pentapetalae</taxon>
        <taxon>rosids</taxon>
        <taxon>malvids</taxon>
        <taxon>Brassicales</taxon>
        <taxon>Brassicaceae</taxon>
        <taxon>Brassiceae</taxon>
        <taxon>Brassica</taxon>
    </lineage>
</organism>
<dbReference type="Proteomes" id="UP001295469">
    <property type="component" value="Chromosome C01"/>
</dbReference>
<reference evidence="2" key="1">
    <citation type="submission" date="2021-01" db="EMBL/GenBank/DDBJ databases">
        <authorList>
            <consortium name="Genoscope - CEA"/>
            <person name="William W."/>
        </authorList>
    </citation>
    <scope>NUCLEOTIDE SEQUENCE</scope>
</reference>
<gene>
    <name evidence="2" type="ORF">DARMORV10_C01P32490.1</name>
</gene>
<name>A0A816RKA6_BRANA</name>
<dbReference type="AlphaFoldDB" id="A0A816RKA6"/>
<accession>A0A816RKA6</accession>
<dbReference type="EMBL" id="HG994365">
    <property type="protein sequence ID" value="CAF2074442.1"/>
    <property type="molecule type" value="Genomic_DNA"/>
</dbReference>
<sequence>MAGFGGGLRSGSRVAPCSDDGDDSFDPVVKIVKLMLMRGGKTARSCL</sequence>
<proteinExistence type="predicted"/>
<protein>
    <submittedName>
        <fullName evidence="2">(rape) hypothetical protein</fullName>
    </submittedName>
</protein>